<name>A0ABD0L2T9_9CAEN</name>
<gene>
    <name evidence="2" type="ORF">BaRGS_00015244</name>
</gene>
<feature type="region of interest" description="Disordered" evidence="1">
    <location>
        <begin position="29"/>
        <end position="49"/>
    </location>
</feature>
<sequence length="64" mass="6919">SDLRTTFHEGIISQDTVLSAALLGDRRRKNSNQRWAGGRRVKPGREGVLGLSDGPCPHYGLSGT</sequence>
<feature type="non-terminal residue" evidence="2">
    <location>
        <position position="64"/>
    </location>
</feature>
<feature type="non-terminal residue" evidence="2">
    <location>
        <position position="1"/>
    </location>
</feature>
<reference evidence="2 3" key="1">
    <citation type="journal article" date="2023" name="Sci. Data">
        <title>Genome assembly of the Korean intertidal mud-creeper Batillaria attramentaria.</title>
        <authorList>
            <person name="Patra A.K."/>
            <person name="Ho P.T."/>
            <person name="Jun S."/>
            <person name="Lee S.J."/>
            <person name="Kim Y."/>
            <person name="Won Y.J."/>
        </authorList>
    </citation>
    <scope>NUCLEOTIDE SEQUENCE [LARGE SCALE GENOMIC DNA]</scope>
    <source>
        <strain evidence="2">Wonlab-2016</strain>
    </source>
</reference>
<proteinExistence type="predicted"/>
<comment type="caution">
    <text evidence="2">The sequence shown here is derived from an EMBL/GenBank/DDBJ whole genome shotgun (WGS) entry which is preliminary data.</text>
</comment>
<evidence type="ECO:0000256" key="1">
    <source>
        <dbReference type="SAM" id="MobiDB-lite"/>
    </source>
</evidence>
<accession>A0ABD0L2T9</accession>
<protein>
    <submittedName>
        <fullName evidence="2">Uncharacterized protein</fullName>
    </submittedName>
</protein>
<feature type="compositionally biased region" description="Basic residues" evidence="1">
    <location>
        <begin position="29"/>
        <end position="42"/>
    </location>
</feature>
<organism evidence="2 3">
    <name type="scientific">Batillaria attramentaria</name>
    <dbReference type="NCBI Taxonomy" id="370345"/>
    <lineage>
        <taxon>Eukaryota</taxon>
        <taxon>Metazoa</taxon>
        <taxon>Spiralia</taxon>
        <taxon>Lophotrochozoa</taxon>
        <taxon>Mollusca</taxon>
        <taxon>Gastropoda</taxon>
        <taxon>Caenogastropoda</taxon>
        <taxon>Sorbeoconcha</taxon>
        <taxon>Cerithioidea</taxon>
        <taxon>Batillariidae</taxon>
        <taxon>Batillaria</taxon>
    </lineage>
</organism>
<dbReference type="EMBL" id="JACVVK020000092">
    <property type="protein sequence ID" value="KAK7493533.1"/>
    <property type="molecule type" value="Genomic_DNA"/>
</dbReference>
<dbReference type="AlphaFoldDB" id="A0ABD0L2T9"/>
<dbReference type="Proteomes" id="UP001519460">
    <property type="component" value="Unassembled WGS sequence"/>
</dbReference>
<evidence type="ECO:0000313" key="3">
    <source>
        <dbReference type="Proteomes" id="UP001519460"/>
    </source>
</evidence>
<keyword evidence="3" id="KW-1185">Reference proteome</keyword>
<evidence type="ECO:0000313" key="2">
    <source>
        <dbReference type="EMBL" id="KAK7493533.1"/>
    </source>
</evidence>